<gene>
    <name evidence="4" type="ORF">EVOR1521_LOCUS29636</name>
</gene>
<evidence type="ECO:0000256" key="3">
    <source>
        <dbReference type="SAM" id="MobiDB-lite"/>
    </source>
</evidence>
<feature type="region of interest" description="Disordered" evidence="3">
    <location>
        <begin position="1"/>
        <end position="54"/>
    </location>
</feature>
<comment type="caution">
    <text evidence="4">The sequence shown here is derived from an EMBL/GenBank/DDBJ whole genome shotgun (WGS) entry which is preliminary data.</text>
</comment>
<evidence type="ECO:0000313" key="4">
    <source>
        <dbReference type="EMBL" id="CAJ1408116.1"/>
    </source>
</evidence>
<evidence type="ECO:0000256" key="2">
    <source>
        <dbReference type="ARBA" id="ARBA00022803"/>
    </source>
</evidence>
<reference evidence="4" key="1">
    <citation type="submission" date="2023-08" db="EMBL/GenBank/DDBJ databases">
        <authorList>
            <person name="Chen Y."/>
            <person name="Shah S."/>
            <person name="Dougan E. K."/>
            <person name="Thang M."/>
            <person name="Chan C."/>
        </authorList>
    </citation>
    <scope>NUCLEOTIDE SEQUENCE</scope>
</reference>
<dbReference type="Pfam" id="PF13374">
    <property type="entry name" value="TPR_10"/>
    <property type="match status" value="2"/>
</dbReference>
<evidence type="ECO:0000313" key="5">
    <source>
        <dbReference type="Proteomes" id="UP001178507"/>
    </source>
</evidence>
<dbReference type="InterPro" id="IPR011990">
    <property type="entry name" value="TPR-like_helical_dom_sf"/>
</dbReference>
<evidence type="ECO:0000256" key="1">
    <source>
        <dbReference type="ARBA" id="ARBA00022737"/>
    </source>
</evidence>
<dbReference type="EMBL" id="CAUJNA010003705">
    <property type="protein sequence ID" value="CAJ1408116.1"/>
    <property type="molecule type" value="Genomic_DNA"/>
</dbReference>
<dbReference type="PANTHER" id="PTHR45641:SF19">
    <property type="entry name" value="NEPHROCYSTIN-3"/>
    <property type="match status" value="1"/>
</dbReference>
<keyword evidence="1" id="KW-0677">Repeat</keyword>
<dbReference type="Gene3D" id="1.25.40.10">
    <property type="entry name" value="Tetratricopeptide repeat domain"/>
    <property type="match status" value="2"/>
</dbReference>
<dbReference type="PANTHER" id="PTHR45641">
    <property type="entry name" value="TETRATRICOPEPTIDE REPEAT PROTEIN (AFU_ORTHOLOGUE AFUA_6G03870)"/>
    <property type="match status" value="1"/>
</dbReference>
<dbReference type="Proteomes" id="UP001178507">
    <property type="component" value="Unassembled WGS sequence"/>
</dbReference>
<organism evidence="4 5">
    <name type="scientific">Effrenium voratum</name>
    <dbReference type="NCBI Taxonomy" id="2562239"/>
    <lineage>
        <taxon>Eukaryota</taxon>
        <taxon>Sar</taxon>
        <taxon>Alveolata</taxon>
        <taxon>Dinophyceae</taxon>
        <taxon>Suessiales</taxon>
        <taxon>Symbiodiniaceae</taxon>
        <taxon>Effrenium</taxon>
    </lineage>
</organism>
<proteinExistence type="predicted"/>
<accession>A0AA36JM50</accession>
<dbReference type="AlphaFoldDB" id="A0AA36JM50"/>
<keyword evidence="5" id="KW-1185">Reference proteome</keyword>
<keyword evidence="2" id="KW-0802">TPR repeat</keyword>
<dbReference type="SUPFAM" id="SSF48452">
    <property type="entry name" value="TPR-like"/>
    <property type="match status" value="1"/>
</dbReference>
<feature type="compositionally biased region" description="Basic and acidic residues" evidence="3">
    <location>
        <begin position="17"/>
        <end position="27"/>
    </location>
</feature>
<sequence length="852" mass="95849">MGAAFGSGCCNSASESGEVKVPSRHEGAVGQMVLADDKEPLPKSSSRRRAKTHTMLGGLRSKVPTDCTDDLPICPLHGVSLTFMQEFGVINKKLVDAKDYSIGGLCYKIIKPSTMFKAGKPCTTTEEADALMSYAEVGFRDNIADLKKRPAFESMAMHFVSHAWRYDFATFLEALANWDEQKGTDQFTYFWVDAFVVNQHIADSYPMEWWSTRFAQAVGDVGSTILVSLPWEDPIPLKRVWVIWEIFCTNQMGARFDIAMPKQTMDDFRKALISSFNKVQTALSGVDVGLSTAYHVSHQEMVHDEIKRTIGFTKLNEMVQLRMNRWLIGAATKELQSMKTKGAKRQDRIGLQDNLARMLRESGNFAGAEFYFKELLQEIETAYGKDHVLALSCLNQLAVTLQKAHNVDEALKRHRDCLQRRQRILGENHEETLQSVSNLAVLLSLQRPLTVEIFEEARKLYSLAVKGRETTIGAKDPRTLYTMSNMARFLSEAPQPTKELLEESDQLHSRAVGSLTELLQQGHPLTLASMHNQACSWLDQCQFEEGSWSGPLVDEAVDQLRLVHKLRIEKLGKEHPDTVQTEKKLQEINRMKKQLENQDAGAAGKKIESFATFQDLFNAHFDEVRTVEQFKQVRAQMIEGTAADLVFDDLLSAGFIDSDGYMTTGMQPYNFLAHIATNNLVQRKCEVEQSYLGLHREHFVLAHNKPECEDMWSSSDPSWIGKASMSKNHRFLAFRNLRWEFFNVISVGLESGSEHGLASLQAMKDAALQFVTNAPGWSPPENIGLYLAAWPLTAVPCLHLHIVDLAHTGPSFERLCQKMLPLDNAIQVLRDEVTQGIGPIDSVCLKSSYPTR</sequence>
<name>A0AA36JM50_9DINO</name>
<protein>
    <submittedName>
        <fullName evidence="4">Uncharacterized protein</fullName>
    </submittedName>
</protein>